<dbReference type="Proteomes" id="UP000295814">
    <property type="component" value="Unassembled WGS sequence"/>
</dbReference>
<gene>
    <name evidence="2" type="ORF">E1J38_002180</name>
</gene>
<dbReference type="PANTHER" id="PTHR11803:SF58">
    <property type="entry name" value="PROTEIN HMF1-RELATED"/>
    <property type="match status" value="1"/>
</dbReference>
<organism evidence="2 3">
    <name type="scientific">Seonamhaeicola sediminis</name>
    <dbReference type="NCBI Taxonomy" id="2528206"/>
    <lineage>
        <taxon>Bacteria</taxon>
        <taxon>Pseudomonadati</taxon>
        <taxon>Bacteroidota</taxon>
        <taxon>Flavobacteriia</taxon>
        <taxon>Flavobacteriales</taxon>
        <taxon>Flavobacteriaceae</taxon>
    </lineage>
</organism>
<proteinExistence type="inferred from homology"/>
<evidence type="ECO:0000256" key="1">
    <source>
        <dbReference type="ARBA" id="ARBA00010552"/>
    </source>
</evidence>
<evidence type="ECO:0000313" key="3">
    <source>
        <dbReference type="Proteomes" id="UP000295814"/>
    </source>
</evidence>
<dbReference type="GO" id="GO:0005829">
    <property type="term" value="C:cytosol"/>
    <property type="evidence" value="ECO:0007669"/>
    <property type="project" value="TreeGrafter"/>
</dbReference>
<evidence type="ECO:0000313" key="2">
    <source>
        <dbReference type="EMBL" id="TWO34686.1"/>
    </source>
</evidence>
<dbReference type="OrthoDB" id="9799840at2"/>
<keyword evidence="3" id="KW-1185">Reference proteome</keyword>
<sequence length="160" mass="17903">MTLKLKNKKPGIKKFIALTVTILCLNLSFGQNPEESKFKKQNIGGGADWSYSEAVKISDFSELLFISGQVPINAQGEVPNNIKDQCTMAWSNVEAQLKEANMTLDNLVKVTFFVSDRKYLPEVGQLRKQKLLNIKPALTIVITGIYNENWLLEIEAIAAK</sequence>
<dbReference type="CDD" id="cd00448">
    <property type="entry name" value="YjgF_YER057c_UK114_family"/>
    <property type="match status" value="1"/>
</dbReference>
<name>A0A562YHZ6_9FLAO</name>
<dbReference type="EMBL" id="SMZJ02000001">
    <property type="protein sequence ID" value="TWO34686.1"/>
    <property type="molecule type" value="Genomic_DNA"/>
</dbReference>
<accession>A0A562YHZ6</accession>
<reference evidence="2 3" key="1">
    <citation type="submission" date="2019-03" db="EMBL/GenBank/DDBJ databases">
        <authorList>
            <person name="Zhong Y.L."/>
        </authorList>
    </citation>
    <scope>NUCLEOTIDE SEQUENCE [LARGE SCALE GENOMIC DNA]</scope>
    <source>
        <strain evidence="2 3">W255</strain>
    </source>
</reference>
<dbReference type="GO" id="GO:0019239">
    <property type="term" value="F:deaminase activity"/>
    <property type="evidence" value="ECO:0007669"/>
    <property type="project" value="TreeGrafter"/>
</dbReference>
<dbReference type="PANTHER" id="PTHR11803">
    <property type="entry name" value="2-IMINOBUTANOATE/2-IMINOPROPANOATE DEAMINASE RIDA"/>
    <property type="match status" value="1"/>
</dbReference>
<dbReference type="RefSeq" id="WP_133354351.1">
    <property type="nucleotide sequence ID" value="NZ_SMZJ02000001.1"/>
</dbReference>
<dbReference type="SUPFAM" id="SSF55298">
    <property type="entry name" value="YjgF-like"/>
    <property type="match status" value="1"/>
</dbReference>
<comment type="similarity">
    <text evidence="1">Belongs to the RutC family.</text>
</comment>
<protein>
    <submittedName>
        <fullName evidence="2">RidA family protein</fullName>
    </submittedName>
</protein>
<dbReference type="AlphaFoldDB" id="A0A562YHZ6"/>
<reference evidence="2 3" key="2">
    <citation type="submission" date="2019-07" db="EMBL/GenBank/DDBJ databases">
        <title>Seonamhaeicola sp. W255 draft genome.</title>
        <authorList>
            <person name="Zhang X.-Y."/>
            <person name="Zhang R."/>
            <person name="Zhong Y.-L."/>
            <person name="Du Z.-J."/>
        </authorList>
    </citation>
    <scope>NUCLEOTIDE SEQUENCE [LARGE SCALE GENOMIC DNA]</scope>
    <source>
        <strain evidence="2 3">W255</strain>
    </source>
</reference>
<dbReference type="Gene3D" id="3.30.1330.40">
    <property type="entry name" value="RutC-like"/>
    <property type="match status" value="1"/>
</dbReference>
<dbReference type="InterPro" id="IPR006175">
    <property type="entry name" value="YjgF/YER057c/UK114"/>
</dbReference>
<comment type="caution">
    <text evidence="2">The sequence shown here is derived from an EMBL/GenBank/DDBJ whole genome shotgun (WGS) entry which is preliminary data.</text>
</comment>
<dbReference type="Pfam" id="PF01042">
    <property type="entry name" value="Ribonuc_L-PSP"/>
    <property type="match status" value="1"/>
</dbReference>
<dbReference type="InterPro" id="IPR035959">
    <property type="entry name" value="RutC-like_sf"/>
</dbReference>